<comment type="caution">
    <text evidence="13">The sequence shown here is derived from an EMBL/GenBank/DDBJ whole genome shotgun (WGS) entry which is preliminary data.</text>
</comment>
<name>A0AAD5XR70_9FUNG</name>
<dbReference type="GO" id="GO:0015385">
    <property type="term" value="F:sodium:proton antiporter activity"/>
    <property type="evidence" value="ECO:0007669"/>
    <property type="project" value="InterPro"/>
</dbReference>
<dbReference type="GO" id="GO:0005769">
    <property type="term" value="C:early endosome"/>
    <property type="evidence" value="ECO:0007669"/>
    <property type="project" value="TreeGrafter"/>
</dbReference>
<evidence type="ECO:0000256" key="5">
    <source>
        <dbReference type="ARBA" id="ARBA00023053"/>
    </source>
</evidence>
<evidence type="ECO:0000313" key="13">
    <source>
        <dbReference type="EMBL" id="KAJ3185605.1"/>
    </source>
</evidence>
<evidence type="ECO:0000256" key="10">
    <source>
        <dbReference type="SAM" id="MobiDB-lite"/>
    </source>
</evidence>
<reference evidence="13" key="1">
    <citation type="submission" date="2020-05" db="EMBL/GenBank/DDBJ databases">
        <title>Phylogenomic resolution of chytrid fungi.</title>
        <authorList>
            <person name="Stajich J.E."/>
            <person name="Amses K."/>
            <person name="Simmons R."/>
            <person name="Seto K."/>
            <person name="Myers J."/>
            <person name="Bonds A."/>
            <person name="Quandt C.A."/>
            <person name="Barry K."/>
            <person name="Liu P."/>
            <person name="Grigoriev I."/>
            <person name="Longcore J.E."/>
            <person name="James T.Y."/>
        </authorList>
    </citation>
    <scope>NUCLEOTIDE SEQUENCE</scope>
    <source>
        <strain evidence="13">JEL0379</strain>
    </source>
</reference>
<dbReference type="GO" id="GO:0015386">
    <property type="term" value="F:potassium:proton antiporter activity"/>
    <property type="evidence" value="ECO:0007669"/>
    <property type="project" value="TreeGrafter"/>
</dbReference>
<evidence type="ECO:0000256" key="7">
    <source>
        <dbReference type="ARBA" id="ARBA00023136"/>
    </source>
</evidence>
<comment type="similarity">
    <text evidence="9">Belongs to the monovalent cation:proton antiporter 1 (CPA1) transporter (TC 2.A.36) family.</text>
</comment>
<evidence type="ECO:0000256" key="8">
    <source>
        <dbReference type="ARBA" id="ARBA00023201"/>
    </source>
</evidence>
<feature type="region of interest" description="Disordered" evidence="10">
    <location>
        <begin position="606"/>
        <end position="628"/>
    </location>
</feature>
<dbReference type="InterPro" id="IPR006153">
    <property type="entry name" value="Cation/H_exchanger_TM"/>
</dbReference>
<accession>A0AAD5XR70</accession>
<feature type="compositionally biased region" description="Polar residues" evidence="10">
    <location>
        <begin position="1"/>
        <end position="16"/>
    </location>
</feature>
<dbReference type="EMBL" id="JADGJQ010000001">
    <property type="protein sequence ID" value="KAJ3185605.1"/>
    <property type="molecule type" value="Genomic_DNA"/>
</dbReference>
<feature type="transmembrane region" description="Helical" evidence="11">
    <location>
        <begin position="131"/>
        <end position="153"/>
    </location>
</feature>
<evidence type="ECO:0000256" key="2">
    <source>
        <dbReference type="ARBA" id="ARBA00022448"/>
    </source>
</evidence>
<feature type="region of interest" description="Disordered" evidence="10">
    <location>
        <begin position="551"/>
        <end position="589"/>
    </location>
</feature>
<feature type="compositionally biased region" description="Low complexity" evidence="10">
    <location>
        <begin position="551"/>
        <end position="567"/>
    </location>
</feature>
<dbReference type="AlphaFoldDB" id="A0AAD5XR70"/>
<dbReference type="GO" id="GO:0005770">
    <property type="term" value="C:late endosome"/>
    <property type="evidence" value="ECO:0007669"/>
    <property type="project" value="TreeGrafter"/>
</dbReference>
<dbReference type="Gene3D" id="6.10.140.1330">
    <property type="match status" value="1"/>
</dbReference>
<feature type="transmembrane region" description="Helical" evidence="11">
    <location>
        <begin position="276"/>
        <end position="304"/>
    </location>
</feature>
<comment type="subcellular location">
    <subcellularLocation>
        <location evidence="1">Membrane</location>
        <topology evidence="1">Multi-pass membrane protein</topology>
    </subcellularLocation>
</comment>
<dbReference type="PANTHER" id="PTHR10110">
    <property type="entry name" value="SODIUM/HYDROGEN EXCHANGER"/>
    <property type="match status" value="1"/>
</dbReference>
<dbReference type="NCBIfam" id="TIGR00840">
    <property type="entry name" value="b_cpa1"/>
    <property type="match status" value="1"/>
</dbReference>
<keyword evidence="4 11" id="KW-1133">Transmembrane helix</keyword>
<evidence type="ECO:0000256" key="1">
    <source>
        <dbReference type="ARBA" id="ARBA00004141"/>
    </source>
</evidence>
<keyword evidence="5" id="KW-0915">Sodium</keyword>
<evidence type="ECO:0000256" key="6">
    <source>
        <dbReference type="ARBA" id="ARBA00023065"/>
    </source>
</evidence>
<proteinExistence type="inferred from homology"/>
<dbReference type="PRINTS" id="PR01084">
    <property type="entry name" value="NAHEXCHNGR"/>
</dbReference>
<dbReference type="Proteomes" id="UP001212152">
    <property type="component" value="Unassembled WGS sequence"/>
</dbReference>
<evidence type="ECO:0000259" key="12">
    <source>
        <dbReference type="Pfam" id="PF00999"/>
    </source>
</evidence>
<feature type="transmembrane region" description="Helical" evidence="11">
    <location>
        <begin position="193"/>
        <end position="215"/>
    </location>
</feature>
<feature type="transmembrane region" description="Helical" evidence="11">
    <location>
        <begin position="358"/>
        <end position="384"/>
    </location>
</feature>
<evidence type="ECO:0000256" key="4">
    <source>
        <dbReference type="ARBA" id="ARBA00022989"/>
    </source>
</evidence>
<evidence type="ECO:0000256" key="9">
    <source>
        <dbReference type="RuleBase" id="RU003722"/>
    </source>
</evidence>
<dbReference type="InterPro" id="IPR018422">
    <property type="entry name" value="Cation/H_exchanger_CPA1"/>
</dbReference>
<keyword evidence="2 9" id="KW-0813">Transport</keyword>
<feature type="transmembrane region" description="Helical" evidence="11">
    <location>
        <begin position="325"/>
        <end position="346"/>
    </location>
</feature>
<keyword evidence="3 9" id="KW-0812">Transmembrane</keyword>
<feature type="transmembrane region" description="Helical" evidence="11">
    <location>
        <begin position="227"/>
        <end position="256"/>
    </location>
</feature>
<feature type="domain" description="Cation/H+ exchanger transmembrane" evidence="12">
    <location>
        <begin position="60"/>
        <end position="454"/>
    </location>
</feature>
<evidence type="ECO:0000313" key="14">
    <source>
        <dbReference type="Proteomes" id="UP001212152"/>
    </source>
</evidence>
<dbReference type="InterPro" id="IPR004709">
    <property type="entry name" value="NaH_exchanger"/>
</dbReference>
<feature type="transmembrane region" description="Helical" evidence="11">
    <location>
        <begin position="38"/>
        <end position="59"/>
    </location>
</feature>
<feature type="transmembrane region" description="Helical" evidence="11">
    <location>
        <begin position="71"/>
        <end position="89"/>
    </location>
</feature>
<evidence type="ECO:0000256" key="11">
    <source>
        <dbReference type="SAM" id="Phobius"/>
    </source>
</evidence>
<keyword evidence="6 9" id="KW-0406">Ion transport</keyword>
<keyword evidence="7 11" id="KW-0472">Membrane</keyword>
<sequence length="628" mass="68171">MDDTVDPTTADNTTSVGDGLPSAIGSGSTTADHETHLLFIRAVLMLTLIAIAMNINVFLHKKKFHYLGETAVYILLGLVVAMGWTAMSYDAQNTAIQLNSKFFYMVLLPPIIFEGGFALQRVSFFSNIMTITVIAFFGALYSTFVTSVLMYFFSKLMTSPWSFIESLVFGSLISSTDPVTVLSLLPANVDRRLYMLIFGESALNDAVSIILYRFFTSLADPKMRLGVGTFVLAVLASAGVFIGSAVIGVVFGLALAKITKHVKVDQHEAGTYEMTMVLIFAYASYLLADLLSLTGIISVFFCGITMAHYAYNNLSPTTAKSLKSTLRMIGFMCECFIFLYLGLGLLSFGDETVYSPMLVFFACISILVSRTHIFLFLGVLGLAGKKEDAVPFNQQLLIWFSGLRGAVAFALGVTFLEHPVFSSEVKGQIFGTTVMVVVLTVLIFGGLTPYMLRWLKLVPEEGEEIAGHPTVGPVAGSAETPRTPAVPGGAGGYGMVETQHELDEEAQQIEEPPKESVIFAWLYALDAKYIRPHFTTLTDTNVQTLNRIQEARSATSRTASRQASSVSFRARSPSKKEPADFEYGGRGDGDKIELLKTAKSEDVVMEAVSLSDPPEGRNGPAPAGPSTP</sequence>
<feature type="transmembrane region" description="Helical" evidence="11">
    <location>
        <begin position="428"/>
        <end position="447"/>
    </location>
</feature>
<feature type="transmembrane region" description="Helical" evidence="11">
    <location>
        <begin position="396"/>
        <end position="416"/>
    </location>
</feature>
<evidence type="ECO:0000256" key="3">
    <source>
        <dbReference type="ARBA" id="ARBA00022692"/>
    </source>
</evidence>
<dbReference type="GO" id="GO:0000329">
    <property type="term" value="C:fungal-type vacuole membrane"/>
    <property type="evidence" value="ECO:0007669"/>
    <property type="project" value="TreeGrafter"/>
</dbReference>
<keyword evidence="9" id="KW-0050">Antiport</keyword>
<gene>
    <name evidence="13" type="ORF">HDU87_000229</name>
</gene>
<keyword evidence="14" id="KW-1185">Reference proteome</keyword>
<dbReference type="GO" id="GO:0007035">
    <property type="term" value="P:vacuolar acidification"/>
    <property type="evidence" value="ECO:0007669"/>
    <property type="project" value="TreeGrafter"/>
</dbReference>
<organism evidence="13 14">
    <name type="scientific">Geranomyces variabilis</name>
    <dbReference type="NCBI Taxonomy" id="109894"/>
    <lineage>
        <taxon>Eukaryota</taxon>
        <taxon>Fungi</taxon>
        <taxon>Fungi incertae sedis</taxon>
        <taxon>Chytridiomycota</taxon>
        <taxon>Chytridiomycota incertae sedis</taxon>
        <taxon>Chytridiomycetes</taxon>
        <taxon>Spizellomycetales</taxon>
        <taxon>Powellomycetaceae</taxon>
        <taxon>Geranomyces</taxon>
    </lineage>
</organism>
<keyword evidence="8 9" id="KW-0739">Sodium transport</keyword>
<feature type="region of interest" description="Disordered" evidence="10">
    <location>
        <begin position="1"/>
        <end position="21"/>
    </location>
</feature>
<dbReference type="Pfam" id="PF00999">
    <property type="entry name" value="Na_H_Exchanger"/>
    <property type="match status" value="1"/>
</dbReference>
<feature type="transmembrane region" description="Helical" evidence="11">
    <location>
        <begin position="101"/>
        <end position="119"/>
    </location>
</feature>
<dbReference type="PANTHER" id="PTHR10110:SF187">
    <property type="entry name" value="SODIUM_HYDROGEN EXCHANGER"/>
    <property type="match status" value="1"/>
</dbReference>
<protein>
    <recommendedName>
        <fullName evidence="9">Sodium/hydrogen exchanger</fullName>
    </recommendedName>
</protein>
<feature type="compositionally biased region" description="Basic and acidic residues" evidence="10">
    <location>
        <begin position="574"/>
        <end position="589"/>
    </location>
</feature>